<comment type="subcellular location">
    <subcellularLocation>
        <location evidence="3">Cytoplasm</location>
    </subcellularLocation>
</comment>
<dbReference type="InterPro" id="IPR037124">
    <property type="entry name" value="Chaperonin_GroES_sf"/>
</dbReference>
<comment type="subunit">
    <text evidence="3">Heptamer of 7 subunits arranged in a ring. Interacts with the chaperonin GroEL.</text>
</comment>
<dbReference type="Gene3D" id="2.30.33.40">
    <property type="entry name" value="GroES chaperonin"/>
    <property type="match status" value="1"/>
</dbReference>
<dbReference type="EMBL" id="JAGXBM010000009">
    <property type="protein sequence ID" value="MBS3697354.1"/>
    <property type="molecule type" value="Genomic_DNA"/>
</dbReference>
<comment type="similarity">
    <text evidence="1 3 4">Belongs to the GroES chaperonin family.</text>
</comment>
<dbReference type="GeneID" id="86197709"/>
<dbReference type="NCBIfam" id="NF001531">
    <property type="entry name" value="PRK00364.2-2"/>
    <property type="match status" value="1"/>
</dbReference>
<dbReference type="RefSeq" id="WP_078358274.1">
    <property type="nucleotide sequence ID" value="NZ_JAAQPD010000027.1"/>
</dbReference>
<name>A0ABS5MND8_9STAP</name>
<dbReference type="InterPro" id="IPR020818">
    <property type="entry name" value="Chaperonin_GroES"/>
</dbReference>
<evidence type="ECO:0000313" key="6">
    <source>
        <dbReference type="Proteomes" id="UP000681586"/>
    </source>
</evidence>
<dbReference type="PRINTS" id="PR00297">
    <property type="entry name" value="CHAPERONIN10"/>
</dbReference>
<dbReference type="CDD" id="cd00320">
    <property type="entry name" value="cpn10"/>
    <property type="match status" value="1"/>
</dbReference>
<dbReference type="InterPro" id="IPR011032">
    <property type="entry name" value="GroES-like_sf"/>
</dbReference>
<dbReference type="InterPro" id="IPR018369">
    <property type="entry name" value="Chaprnonin_Cpn10_CS"/>
</dbReference>
<dbReference type="Pfam" id="PF00166">
    <property type="entry name" value="Cpn10"/>
    <property type="match status" value="1"/>
</dbReference>
<evidence type="ECO:0000256" key="2">
    <source>
        <dbReference type="ARBA" id="ARBA00023186"/>
    </source>
</evidence>
<dbReference type="HAMAP" id="MF_00580">
    <property type="entry name" value="CH10"/>
    <property type="match status" value="1"/>
</dbReference>
<keyword evidence="6" id="KW-1185">Reference proteome</keyword>
<dbReference type="Proteomes" id="UP000681586">
    <property type="component" value="Unassembled WGS sequence"/>
</dbReference>
<keyword evidence="3" id="KW-0963">Cytoplasm</keyword>
<dbReference type="NCBIfam" id="NF001533">
    <property type="entry name" value="PRK00364.2-4"/>
    <property type="match status" value="1"/>
</dbReference>
<reference evidence="5 6" key="1">
    <citation type="submission" date="2021-05" db="EMBL/GenBank/DDBJ databases">
        <title>Staphylococcus fleurettii isolated from lake water in First Nation community in Manitoba, Canada.</title>
        <authorList>
            <person name="Bashar S."/>
            <person name="Murdock A."/>
            <person name="Patidar R."/>
            <person name="Golding G."/>
            <person name="Farenhorst A."/>
            <person name="Kumar A."/>
        </authorList>
    </citation>
    <scope>NUCLEOTIDE SEQUENCE [LARGE SCALE GENOMIC DNA]</scope>
    <source>
        <strain evidence="5 6">SF002</strain>
    </source>
</reference>
<evidence type="ECO:0000256" key="3">
    <source>
        <dbReference type="HAMAP-Rule" id="MF_00580"/>
    </source>
</evidence>
<proteinExistence type="inferred from homology"/>
<protein>
    <recommendedName>
        <fullName evidence="3">Co-chaperonin GroES</fullName>
    </recommendedName>
    <alternativeName>
        <fullName evidence="3">10 kDa chaperonin</fullName>
    </alternativeName>
    <alternativeName>
        <fullName evidence="3">Chaperonin-10</fullName>
        <shortName evidence="3">Cpn10</shortName>
    </alternativeName>
</protein>
<comment type="function">
    <text evidence="3 4">Together with the chaperonin GroEL, plays an essential role in assisting protein folding. The GroEL-GroES system forms a nano-cage that allows encapsulation of the non-native substrate proteins and provides a physical environment optimized to promote and accelerate protein folding. GroES binds to the apical surface of the GroEL ring, thereby capping the opening of the GroEL channel.</text>
</comment>
<accession>A0ABS5MND8</accession>
<dbReference type="NCBIfam" id="NF001532">
    <property type="entry name" value="PRK00364.2-3"/>
    <property type="match status" value="1"/>
</dbReference>
<dbReference type="SUPFAM" id="SSF50129">
    <property type="entry name" value="GroES-like"/>
    <property type="match status" value="1"/>
</dbReference>
<dbReference type="SMART" id="SM00883">
    <property type="entry name" value="Cpn10"/>
    <property type="match status" value="1"/>
</dbReference>
<evidence type="ECO:0000256" key="1">
    <source>
        <dbReference type="ARBA" id="ARBA00006975"/>
    </source>
</evidence>
<comment type="caution">
    <text evidence="5">The sequence shown here is derived from an EMBL/GenBank/DDBJ whole genome shotgun (WGS) entry which is preliminary data.</text>
</comment>
<evidence type="ECO:0000256" key="4">
    <source>
        <dbReference type="RuleBase" id="RU000535"/>
    </source>
</evidence>
<organism evidence="5 6">
    <name type="scientific">Mammaliicoccus fleurettii</name>
    <dbReference type="NCBI Taxonomy" id="150056"/>
    <lineage>
        <taxon>Bacteria</taxon>
        <taxon>Bacillati</taxon>
        <taxon>Bacillota</taxon>
        <taxon>Bacilli</taxon>
        <taxon>Bacillales</taxon>
        <taxon>Staphylococcaceae</taxon>
        <taxon>Mammaliicoccus</taxon>
    </lineage>
</organism>
<gene>
    <name evidence="3 5" type="primary">groES</name>
    <name evidence="3" type="synonym">groS</name>
    <name evidence="5" type="ORF">JJQ58_07725</name>
</gene>
<dbReference type="PANTHER" id="PTHR10772:SF58">
    <property type="entry name" value="CO-CHAPERONIN GROES"/>
    <property type="match status" value="1"/>
</dbReference>
<sequence>MLKPLGDRIIIEKTETEQTTASGIVLTDSAKEQSNEGKVVAVGPGKRLEDGTRLTVDVAVGDQVVYQQYAGTEVKRDKETYIILSEEDILAVIE</sequence>
<dbReference type="PANTHER" id="PTHR10772">
    <property type="entry name" value="10 KDA HEAT SHOCK PROTEIN"/>
    <property type="match status" value="1"/>
</dbReference>
<dbReference type="NCBIfam" id="NF001534">
    <property type="entry name" value="PRK00364.2-5"/>
    <property type="match status" value="1"/>
</dbReference>
<keyword evidence="2 3" id="KW-0143">Chaperone</keyword>
<evidence type="ECO:0000313" key="5">
    <source>
        <dbReference type="EMBL" id="MBS3697354.1"/>
    </source>
</evidence>
<dbReference type="PROSITE" id="PS00681">
    <property type="entry name" value="CHAPERONINS_CPN10"/>
    <property type="match status" value="1"/>
</dbReference>